<comment type="subcellular location">
    <subcellularLocation>
        <location evidence="1">Cytoplasm</location>
    </subcellularLocation>
</comment>
<feature type="compositionally biased region" description="Polar residues" evidence="5">
    <location>
        <begin position="1018"/>
        <end position="1030"/>
    </location>
</feature>
<feature type="region of interest" description="Disordered" evidence="5">
    <location>
        <begin position="461"/>
        <end position="480"/>
    </location>
</feature>
<evidence type="ECO:0000256" key="4">
    <source>
        <dbReference type="ARBA" id="ARBA00023054"/>
    </source>
</evidence>
<feature type="compositionally biased region" description="Acidic residues" evidence="5">
    <location>
        <begin position="117"/>
        <end position="126"/>
    </location>
</feature>
<dbReference type="InterPro" id="IPR011993">
    <property type="entry name" value="PH-like_dom_sf"/>
</dbReference>
<feature type="domain" description="PH" evidence="6">
    <location>
        <begin position="264"/>
        <end position="358"/>
    </location>
</feature>
<dbReference type="Gene3D" id="2.30.29.30">
    <property type="entry name" value="Pleckstrin-homology domain (PH domain)/Phosphotyrosine-binding domain (PTB)"/>
    <property type="match status" value="2"/>
</dbReference>
<dbReference type="AlphaFoldDB" id="A0A8S3ZY53"/>
<name>A0A8S3ZY53_9EUPU</name>
<evidence type="ECO:0000256" key="3">
    <source>
        <dbReference type="ARBA" id="ARBA00022737"/>
    </source>
</evidence>
<dbReference type="GO" id="GO:0005829">
    <property type="term" value="C:cytosol"/>
    <property type="evidence" value="ECO:0007669"/>
    <property type="project" value="TreeGrafter"/>
</dbReference>
<keyword evidence="3" id="KW-0677">Repeat</keyword>
<proteinExistence type="predicted"/>
<sequence length="1160" mass="128758">RVLPAELLKETEEQSSTPANQNTTTDFAATQRQISRSYIDSNKLAEDVEDESETPLPKVVKEYDDIDSLGRLNECSDEEDNEGSAFYEIPVARQQLSLESISQSQGADGFSITSPESTEELQDDVIDSTLMPPSSVPPPLPPRKEIRFSDSGSRNSINFDDKPPELPFRPPLPKRNELCTHSDKSDRSEKSNNSDPELSGDGDSTSYESFEEGEHLDTDIMNKLSIQLPKKPIKRRDLQKSKKLSKSRSSSQWEISAPFRKLENINISGELYYKGKLKWNRRIVAISNGCLAMYKPDKEARPSLVIPISGYEAYMNEREGRRGFEVKMSHPNDDSHTFSADFKEWALLWIEHINGTSKGQTPPKYHTHLARSFSGDGDCGAVAPASGSKPCVQMGRYTPKGDSSVSHDSKLTDKEASIPELMHQVSPLSLSRWNWKSAFYSWSMPLDQLILTFRRVSLSTSNLSTGSEGGSEDSSKPKIKGSKVMRMGSFAFRATQFFENIGKKTTNKRKSHHGSLSNFRHSGDLTDVCDGIVEEASMPTSSSAGNLAKNKKTISSDSISSSTLTKTENALSIPAHLDAVDCYLLIFSSFNKRCWGKRWCLVNRNMFECYKSDSSKQCELSFLLKPCILRRAVAETNSENGLMIMDAIKEKITVEPLSKDEMGQWVRVFLNETSTPNVPEGLEEYIKEPAHPEGDSISVVSFSVLKQWNPSSHDYEDPDTVDAAAKIHAQNVAESEVSLHSNTVTQREYLTSEPVSKVEDSLPVYQKNKHTTDSGFYSAKGANSDSDSCHEICDLNLRYADTNSVTLKNVTSLSIKEKKSDKNKNTSLTERGRQDNCIYCRRLSAACQCACLTHSSPSLSSATAGSKPLEMVTSESHLHVCRCTPVSQNTDSNTANCECPCSAHDTDLVQADSSMSTSLTLLHPNIKEYSMVLKKSERSLKSSESYSELQNGTMNMTEHDSYNILSNNDTSCVNFSLVRKCSLETDDNETSYYEPICALDYTASTSADENLITLNSNSSPVTTSGSNSFNHLPPVPTSPFPHPVLTMSHTPTATSSESKTHIFKQSDVWTETSQSPGLSGSSIMHSEENENKNASVSTLKYMSESKAETSASEKGSFDVGDQSLACEYCCIFFLAFTRCKLWWKVRVVHHFRNFGLVPKL</sequence>
<dbReference type="InterPro" id="IPR030113">
    <property type="entry name" value="AFAP"/>
</dbReference>
<accession>A0A8S3ZY53</accession>
<evidence type="ECO:0000313" key="7">
    <source>
        <dbReference type="EMBL" id="CAG5132972.1"/>
    </source>
</evidence>
<evidence type="ECO:0000259" key="6">
    <source>
        <dbReference type="PROSITE" id="PS50003"/>
    </source>
</evidence>
<evidence type="ECO:0000256" key="1">
    <source>
        <dbReference type="ARBA" id="ARBA00004496"/>
    </source>
</evidence>
<comment type="caution">
    <text evidence="7">The sequence shown here is derived from an EMBL/GenBank/DDBJ whole genome shotgun (WGS) entry which is preliminary data.</text>
</comment>
<dbReference type="GO" id="GO:0017124">
    <property type="term" value="F:SH3 domain binding"/>
    <property type="evidence" value="ECO:0007669"/>
    <property type="project" value="TreeGrafter"/>
</dbReference>
<feature type="non-terminal residue" evidence="7">
    <location>
        <position position="1160"/>
    </location>
</feature>
<evidence type="ECO:0000313" key="8">
    <source>
        <dbReference type="Proteomes" id="UP000678393"/>
    </source>
</evidence>
<feature type="region of interest" description="Disordered" evidence="5">
    <location>
        <begin position="98"/>
        <end position="214"/>
    </location>
</feature>
<dbReference type="EMBL" id="CAJHNH020005791">
    <property type="protein sequence ID" value="CAG5132972.1"/>
    <property type="molecule type" value="Genomic_DNA"/>
</dbReference>
<feature type="region of interest" description="Disordered" evidence="5">
    <location>
        <begin position="1"/>
        <end position="57"/>
    </location>
</feature>
<feature type="compositionally biased region" description="Polar residues" evidence="5">
    <location>
        <begin position="14"/>
        <end position="40"/>
    </location>
</feature>
<reference evidence="7" key="1">
    <citation type="submission" date="2021-04" db="EMBL/GenBank/DDBJ databases">
        <authorList>
            <consortium name="Molecular Ecology Group"/>
        </authorList>
    </citation>
    <scope>NUCLEOTIDE SEQUENCE</scope>
</reference>
<dbReference type="SUPFAM" id="SSF50729">
    <property type="entry name" value="PH domain-like"/>
    <property type="match status" value="2"/>
</dbReference>
<feature type="compositionally biased region" description="Basic and acidic residues" evidence="5">
    <location>
        <begin position="174"/>
        <end position="192"/>
    </location>
</feature>
<dbReference type="Pfam" id="PF00169">
    <property type="entry name" value="PH"/>
    <property type="match status" value="1"/>
</dbReference>
<feature type="region of interest" description="Disordered" evidence="5">
    <location>
        <begin position="227"/>
        <end position="249"/>
    </location>
</feature>
<feature type="compositionally biased region" description="Pro residues" evidence="5">
    <location>
        <begin position="1033"/>
        <end position="1042"/>
    </location>
</feature>
<organism evidence="7 8">
    <name type="scientific">Candidula unifasciata</name>
    <dbReference type="NCBI Taxonomy" id="100452"/>
    <lineage>
        <taxon>Eukaryota</taxon>
        <taxon>Metazoa</taxon>
        <taxon>Spiralia</taxon>
        <taxon>Lophotrochozoa</taxon>
        <taxon>Mollusca</taxon>
        <taxon>Gastropoda</taxon>
        <taxon>Heterobranchia</taxon>
        <taxon>Euthyneura</taxon>
        <taxon>Panpulmonata</taxon>
        <taxon>Eupulmonata</taxon>
        <taxon>Stylommatophora</taxon>
        <taxon>Helicina</taxon>
        <taxon>Helicoidea</taxon>
        <taxon>Geomitridae</taxon>
        <taxon>Candidula</taxon>
    </lineage>
</organism>
<protein>
    <recommendedName>
        <fullName evidence="6">PH domain-containing protein</fullName>
    </recommendedName>
</protein>
<gene>
    <name evidence="7" type="ORF">CUNI_LOCUS18530</name>
</gene>
<dbReference type="OrthoDB" id="5970758at2759"/>
<dbReference type="SMART" id="SM00233">
    <property type="entry name" value="PH"/>
    <property type="match status" value="2"/>
</dbReference>
<keyword evidence="2" id="KW-0963">Cytoplasm</keyword>
<evidence type="ECO:0000256" key="5">
    <source>
        <dbReference type="SAM" id="MobiDB-lite"/>
    </source>
</evidence>
<dbReference type="PROSITE" id="PS50003">
    <property type="entry name" value="PH_DOMAIN"/>
    <property type="match status" value="1"/>
</dbReference>
<keyword evidence="4" id="KW-0175">Coiled coil</keyword>
<keyword evidence="8" id="KW-1185">Reference proteome</keyword>
<feature type="compositionally biased region" description="Polar residues" evidence="5">
    <location>
        <begin position="1067"/>
        <end position="1084"/>
    </location>
</feature>
<dbReference type="PANTHER" id="PTHR14338">
    <property type="entry name" value="ACTIN FILAMENT-ASSOCIATED PROTEIN 1 FAMILY MEMBER"/>
    <property type="match status" value="1"/>
</dbReference>
<dbReference type="Proteomes" id="UP000678393">
    <property type="component" value="Unassembled WGS sequence"/>
</dbReference>
<feature type="region of interest" description="Disordered" evidence="5">
    <location>
        <begin position="1018"/>
        <end position="1095"/>
    </location>
</feature>
<feature type="compositionally biased region" description="Polar residues" evidence="5">
    <location>
        <begin position="1047"/>
        <end position="1057"/>
    </location>
</feature>
<evidence type="ECO:0000256" key="2">
    <source>
        <dbReference type="ARBA" id="ARBA00022490"/>
    </source>
</evidence>
<feature type="non-terminal residue" evidence="7">
    <location>
        <position position="1"/>
    </location>
</feature>
<feature type="compositionally biased region" description="Polar residues" evidence="5">
    <location>
        <begin position="193"/>
        <end position="208"/>
    </location>
</feature>
<dbReference type="InterPro" id="IPR001849">
    <property type="entry name" value="PH_domain"/>
</dbReference>
<dbReference type="PANTHER" id="PTHR14338:SF7">
    <property type="entry name" value="PH DOMAIN-CONTAINING PROTEIN"/>
    <property type="match status" value="1"/>
</dbReference>